<dbReference type="Gene3D" id="3.20.20.70">
    <property type="entry name" value="Aldolase class I"/>
    <property type="match status" value="1"/>
</dbReference>
<keyword evidence="1" id="KW-0949">S-adenosyl-L-methionine</keyword>
<sequence length="176" mass="20916">MKVHIYRIFFNTLDHPKHFALSIYFQGCDRIPKCPFCHNKETWEPFRGFEYNVEKLIIRIKEKINDIIDLHEKIAIVYLGGEPLAPYNRRALLEISKSLKEEFSEKIINTLYTWRTLEDIKNQKLSSFIEYIDEAILGPYDHDQRNTDKDGNLLFPASKNQKYIILGRNKVCTKIY</sequence>
<dbReference type="Proteomes" id="UP000185490">
    <property type="component" value="Chromosome"/>
</dbReference>
<evidence type="ECO:0000256" key="1">
    <source>
        <dbReference type="ARBA" id="ARBA00022691"/>
    </source>
</evidence>
<evidence type="ECO:0000256" key="4">
    <source>
        <dbReference type="ARBA" id="ARBA00023014"/>
    </source>
</evidence>
<keyword evidence="6" id="KW-1185">Reference proteome</keyword>
<dbReference type="InterPro" id="IPR013785">
    <property type="entry name" value="Aldolase_TIM"/>
</dbReference>
<dbReference type="RefSeq" id="WP_012056833.1">
    <property type="nucleotide sequence ID" value="NZ_CP007389.1"/>
</dbReference>
<keyword evidence="2" id="KW-0479">Metal-binding</keyword>
<gene>
    <name evidence="5" type="ORF">BW47_03265</name>
</gene>
<keyword evidence="3" id="KW-0408">Iron</keyword>
<accession>A0ABN4UUF1</accession>
<dbReference type="EMBL" id="CP007389">
    <property type="protein sequence ID" value="APT73630.1"/>
    <property type="molecule type" value="Genomic_DNA"/>
</dbReference>
<organism evidence="5 6">
    <name type="scientific">Thermosipho melanesiensis</name>
    <dbReference type="NCBI Taxonomy" id="46541"/>
    <lineage>
        <taxon>Bacteria</taxon>
        <taxon>Thermotogati</taxon>
        <taxon>Thermotogota</taxon>
        <taxon>Thermotogae</taxon>
        <taxon>Thermotogales</taxon>
        <taxon>Fervidobacteriaceae</taxon>
        <taxon>Thermosipho</taxon>
    </lineage>
</organism>
<name>A0ABN4UUF1_9BACT</name>
<keyword evidence="4" id="KW-0411">Iron-sulfur</keyword>
<dbReference type="InterPro" id="IPR058240">
    <property type="entry name" value="rSAM_sf"/>
</dbReference>
<evidence type="ECO:0000256" key="2">
    <source>
        <dbReference type="ARBA" id="ARBA00022723"/>
    </source>
</evidence>
<dbReference type="InterPro" id="IPR007197">
    <property type="entry name" value="rSAM"/>
</dbReference>
<dbReference type="SUPFAM" id="SSF102114">
    <property type="entry name" value="Radical SAM enzymes"/>
    <property type="match status" value="1"/>
</dbReference>
<protein>
    <submittedName>
        <fullName evidence="5">Ribonucleoside-triphosphate reductase</fullName>
    </submittedName>
</protein>
<dbReference type="Pfam" id="PF13353">
    <property type="entry name" value="Fer4_12"/>
    <property type="match status" value="1"/>
</dbReference>
<dbReference type="SFLD" id="SFLDS00029">
    <property type="entry name" value="Radical_SAM"/>
    <property type="match status" value="1"/>
</dbReference>
<proteinExistence type="predicted"/>
<reference evidence="5 6" key="1">
    <citation type="submission" date="2014-02" db="EMBL/GenBank/DDBJ databases">
        <title>Diversity of Thermotogales isolates from hydrothermal vents.</title>
        <authorList>
            <person name="Haverkamp T.H.A."/>
            <person name="Lossouarn J."/>
            <person name="Geslin C."/>
            <person name="Nesbo C.L."/>
        </authorList>
    </citation>
    <scope>NUCLEOTIDE SEQUENCE [LARGE SCALE GENOMIC DNA]</scope>
    <source>
        <strain evidence="5 6">431</strain>
    </source>
</reference>
<evidence type="ECO:0000313" key="5">
    <source>
        <dbReference type="EMBL" id="APT73630.1"/>
    </source>
</evidence>
<evidence type="ECO:0000313" key="6">
    <source>
        <dbReference type="Proteomes" id="UP000185490"/>
    </source>
</evidence>
<evidence type="ECO:0000256" key="3">
    <source>
        <dbReference type="ARBA" id="ARBA00023004"/>
    </source>
</evidence>